<accession>A0A381XHJ3</accession>
<organism evidence="1">
    <name type="scientific">marine metagenome</name>
    <dbReference type="NCBI Taxonomy" id="408172"/>
    <lineage>
        <taxon>unclassified sequences</taxon>
        <taxon>metagenomes</taxon>
        <taxon>ecological metagenomes</taxon>
    </lineage>
</organism>
<evidence type="ECO:0000313" key="1">
    <source>
        <dbReference type="EMBL" id="SVA64080.1"/>
    </source>
</evidence>
<sequence length="31" mass="3217">MPLLEAIGGTTVFCQRITLNVGANGLLADDL</sequence>
<dbReference type="EMBL" id="UINC01015170">
    <property type="protein sequence ID" value="SVA64080.1"/>
    <property type="molecule type" value="Genomic_DNA"/>
</dbReference>
<dbReference type="AlphaFoldDB" id="A0A381XHJ3"/>
<reference evidence="1" key="1">
    <citation type="submission" date="2018-05" db="EMBL/GenBank/DDBJ databases">
        <authorList>
            <person name="Lanie J.A."/>
            <person name="Ng W.-L."/>
            <person name="Kazmierczak K.M."/>
            <person name="Andrzejewski T.M."/>
            <person name="Davidsen T.M."/>
            <person name="Wayne K.J."/>
            <person name="Tettelin H."/>
            <person name="Glass J.I."/>
            <person name="Rusch D."/>
            <person name="Podicherti R."/>
            <person name="Tsui H.-C.T."/>
            <person name="Winkler M.E."/>
        </authorList>
    </citation>
    <scope>NUCLEOTIDE SEQUENCE</scope>
</reference>
<gene>
    <name evidence="1" type="ORF">METZ01_LOCUS116934</name>
</gene>
<protein>
    <submittedName>
        <fullName evidence="1">Uncharacterized protein</fullName>
    </submittedName>
</protein>
<name>A0A381XHJ3_9ZZZZ</name>
<proteinExistence type="predicted"/>